<dbReference type="Proteomes" id="UP000178099">
    <property type="component" value="Unassembled WGS sequence"/>
</dbReference>
<comment type="caution">
    <text evidence="2">The sequence shown here is derived from an EMBL/GenBank/DDBJ whole genome shotgun (WGS) entry which is preliminary data.</text>
</comment>
<evidence type="ECO:0000313" key="3">
    <source>
        <dbReference type="Proteomes" id="UP000178099"/>
    </source>
</evidence>
<keyword evidence="1" id="KW-0812">Transmembrane</keyword>
<feature type="transmembrane region" description="Helical" evidence="1">
    <location>
        <begin position="38"/>
        <end position="61"/>
    </location>
</feature>
<dbReference type="AlphaFoldDB" id="A0A1G2D9L7"/>
<keyword evidence="1" id="KW-1133">Transmembrane helix</keyword>
<reference evidence="2 3" key="1">
    <citation type="journal article" date="2016" name="Nat. Commun.">
        <title>Thousands of microbial genomes shed light on interconnected biogeochemical processes in an aquifer system.</title>
        <authorList>
            <person name="Anantharaman K."/>
            <person name="Brown C.T."/>
            <person name="Hug L.A."/>
            <person name="Sharon I."/>
            <person name="Castelle C.J."/>
            <person name="Probst A.J."/>
            <person name="Thomas B.C."/>
            <person name="Singh A."/>
            <person name="Wilkins M.J."/>
            <person name="Karaoz U."/>
            <person name="Brodie E.L."/>
            <person name="Williams K.H."/>
            <person name="Hubbard S.S."/>
            <person name="Banfield J.F."/>
        </authorList>
    </citation>
    <scope>NUCLEOTIDE SEQUENCE [LARGE SCALE GENOMIC DNA]</scope>
</reference>
<feature type="transmembrane region" description="Helical" evidence="1">
    <location>
        <begin position="12"/>
        <end position="32"/>
    </location>
</feature>
<organism evidence="2 3">
    <name type="scientific">Candidatus Lloydbacteria bacterium RIFCSPHIGHO2_02_FULL_51_22</name>
    <dbReference type="NCBI Taxonomy" id="1798663"/>
    <lineage>
        <taxon>Bacteria</taxon>
        <taxon>Candidatus Lloydiibacteriota</taxon>
    </lineage>
</organism>
<accession>A0A1G2D9L7</accession>
<name>A0A1G2D9L7_9BACT</name>
<dbReference type="EMBL" id="MHLN01000048">
    <property type="protein sequence ID" value="OGZ09630.1"/>
    <property type="molecule type" value="Genomic_DNA"/>
</dbReference>
<evidence type="ECO:0000313" key="2">
    <source>
        <dbReference type="EMBL" id="OGZ09630.1"/>
    </source>
</evidence>
<protein>
    <submittedName>
        <fullName evidence="2">Uncharacterized protein</fullName>
    </submittedName>
</protein>
<proteinExistence type="predicted"/>
<evidence type="ECO:0000256" key="1">
    <source>
        <dbReference type="SAM" id="Phobius"/>
    </source>
</evidence>
<sequence length="65" mass="6953">MQLTATQFEKLAGYFIDLAKVWFASGVIGFFVSDTERITATVAVGGFVVSSAFLTAGLMLLKSTQ</sequence>
<gene>
    <name evidence="2" type="ORF">A3D67_00940</name>
</gene>
<keyword evidence="1" id="KW-0472">Membrane</keyword>